<feature type="region of interest" description="Disordered" evidence="1">
    <location>
        <begin position="1"/>
        <end position="53"/>
    </location>
</feature>
<feature type="compositionally biased region" description="Low complexity" evidence="1">
    <location>
        <begin position="95"/>
        <end position="104"/>
    </location>
</feature>
<dbReference type="EMBL" id="JAGDFM010000044">
    <property type="protein sequence ID" value="KAG7389476.1"/>
    <property type="molecule type" value="Genomic_DNA"/>
</dbReference>
<reference evidence="2" key="1">
    <citation type="submission" date="2021-02" db="EMBL/GenBank/DDBJ databases">
        <authorList>
            <person name="Palmer J.M."/>
        </authorList>
    </citation>
    <scope>NUCLEOTIDE SEQUENCE</scope>
    <source>
        <strain evidence="2">SCRP734</strain>
    </source>
</reference>
<evidence type="ECO:0000313" key="2">
    <source>
        <dbReference type="EMBL" id="KAG7389476.1"/>
    </source>
</evidence>
<name>A0A8T1W837_9STRA</name>
<dbReference type="Proteomes" id="UP000694044">
    <property type="component" value="Unassembled WGS sequence"/>
</dbReference>
<evidence type="ECO:0000256" key="1">
    <source>
        <dbReference type="SAM" id="MobiDB-lite"/>
    </source>
</evidence>
<organism evidence="2 3">
    <name type="scientific">Phytophthora pseudosyringae</name>
    <dbReference type="NCBI Taxonomy" id="221518"/>
    <lineage>
        <taxon>Eukaryota</taxon>
        <taxon>Sar</taxon>
        <taxon>Stramenopiles</taxon>
        <taxon>Oomycota</taxon>
        <taxon>Peronosporomycetes</taxon>
        <taxon>Peronosporales</taxon>
        <taxon>Peronosporaceae</taxon>
        <taxon>Phytophthora</taxon>
    </lineage>
</organism>
<feature type="region of interest" description="Disordered" evidence="1">
    <location>
        <begin position="66"/>
        <end position="105"/>
    </location>
</feature>
<keyword evidence="3" id="KW-1185">Reference proteome</keyword>
<sequence length="141" mass="14979">MHRGPDTAAQAPQSRSVYDQRLQRPLTDSSYNNSADTPSTTAPTRSTGEYSSAFVLQRDCAPVRRDLSYASESSDRDSGNDRGCYNKDTGGASGSGYDSDSGSDCGHGEIFIDSETLEAAGGDIVDIVCADFNMSRADSEV</sequence>
<evidence type="ECO:0000313" key="3">
    <source>
        <dbReference type="Proteomes" id="UP000694044"/>
    </source>
</evidence>
<protein>
    <submittedName>
        <fullName evidence="2">Uncharacterized protein</fullName>
    </submittedName>
</protein>
<feature type="compositionally biased region" description="Polar residues" evidence="1">
    <location>
        <begin position="26"/>
        <end position="50"/>
    </location>
</feature>
<proteinExistence type="predicted"/>
<feature type="compositionally biased region" description="Basic and acidic residues" evidence="1">
    <location>
        <begin position="66"/>
        <end position="80"/>
    </location>
</feature>
<accession>A0A8T1W837</accession>
<gene>
    <name evidence="2" type="ORF">PHYPSEUDO_010361</name>
</gene>
<comment type="caution">
    <text evidence="2">The sequence shown here is derived from an EMBL/GenBank/DDBJ whole genome shotgun (WGS) entry which is preliminary data.</text>
</comment>
<dbReference type="AlphaFoldDB" id="A0A8T1W837"/>